<evidence type="ECO:0000256" key="7">
    <source>
        <dbReference type="ARBA" id="ARBA00023136"/>
    </source>
</evidence>
<dbReference type="GO" id="GO:0010043">
    <property type="term" value="P:response to zinc ion"/>
    <property type="evidence" value="ECO:0007669"/>
    <property type="project" value="TreeGrafter"/>
</dbReference>
<dbReference type="KEGG" id="svp:Pan189_13300"/>
<dbReference type="Gene3D" id="1.10.3470.10">
    <property type="entry name" value="ABC transporter involved in vitamin B12 uptake, BtuC"/>
    <property type="match status" value="1"/>
</dbReference>
<dbReference type="GO" id="GO:0046914">
    <property type="term" value="F:transition metal ion binding"/>
    <property type="evidence" value="ECO:0007669"/>
    <property type="project" value="InterPro"/>
</dbReference>
<evidence type="ECO:0000259" key="10">
    <source>
        <dbReference type="Pfam" id="PF02742"/>
    </source>
</evidence>
<dbReference type="Proteomes" id="UP000317318">
    <property type="component" value="Chromosome"/>
</dbReference>
<dbReference type="Pfam" id="PF02742">
    <property type="entry name" value="Fe_dep_repr_C"/>
    <property type="match status" value="1"/>
</dbReference>
<keyword evidence="6 9" id="KW-1133">Transmembrane helix</keyword>
<feature type="transmembrane region" description="Helical" evidence="9">
    <location>
        <begin position="123"/>
        <end position="141"/>
    </location>
</feature>
<dbReference type="GO" id="GO:0003700">
    <property type="term" value="F:DNA-binding transcription factor activity"/>
    <property type="evidence" value="ECO:0007669"/>
    <property type="project" value="InterPro"/>
</dbReference>
<feature type="transmembrane region" description="Helical" evidence="9">
    <location>
        <begin position="161"/>
        <end position="185"/>
    </location>
</feature>
<dbReference type="OrthoDB" id="9788905at2"/>
<evidence type="ECO:0000256" key="1">
    <source>
        <dbReference type="ARBA" id="ARBA00004651"/>
    </source>
</evidence>
<dbReference type="SMART" id="SM00529">
    <property type="entry name" value="HTH_DTXR"/>
    <property type="match status" value="1"/>
</dbReference>
<organism evidence="11 12">
    <name type="scientific">Stratiformator vulcanicus</name>
    <dbReference type="NCBI Taxonomy" id="2527980"/>
    <lineage>
        <taxon>Bacteria</taxon>
        <taxon>Pseudomonadati</taxon>
        <taxon>Planctomycetota</taxon>
        <taxon>Planctomycetia</taxon>
        <taxon>Planctomycetales</taxon>
        <taxon>Planctomycetaceae</taxon>
        <taxon>Stratiformator</taxon>
    </lineage>
</organism>
<sequence>MTGSCYMTGLFAVADFSERLQRLVLLQDYNTRVVLTGTMLLGIAAGVVGVFLVLRKRALVGDVIGHAALPGIAAAYLIAELIAPGTGRSSPILLTGAAVSGTVGGLCVTAITRYSRVKDDAAMAVVLGVFFGLGAVLFSIVQQVPGGQAAGLNSLLFGKTASMLSSEVWTFGAAAGIVLLICLLMHKELVLLCFDPSFLGSLGHSIVIIDVILMTLVVGVTVIGIQSVGLILVVAALVIPASAARFWTDQVGRMTILAGVFGGLGAGVGVVLSALFPRLAAGALIVLAASAVFFISLIFGSRRGFLPRLWQQHRLARSVARDHLLRGCFEIMEADGRANFGVGGDALSQVEVSRLKYQRDWNDGRLRSVVKDCSAKGYLRSPDGQHILLTSSGLQEAQRLTRNHRLWEIYLLEIADADPAKVDRAADRIEHVLDPALVADLERRFAKSLPERSVPPSPHPVA</sequence>
<comment type="subcellular location">
    <subcellularLocation>
        <location evidence="1 8">Cell membrane</location>
        <topology evidence="1 8">Multi-pass membrane protein</topology>
    </subcellularLocation>
</comment>
<proteinExistence type="inferred from homology"/>
<keyword evidence="7 9" id="KW-0472">Membrane</keyword>
<feature type="transmembrane region" description="Helical" evidence="9">
    <location>
        <begin position="91"/>
        <end position="111"/>
    </location>
</feature>
<feature type="transmembrane region" description="Helical" evidence="9">
    <location>
        <begin position="59"/>
        <end position="79"/>
    </location>
</feature>
<evidence type="ECO:0000313" key="11">
    <source>
        <dbReference type="EMBL" id="QDT36966.1"/>
    </source>
</evidence>
<dbReference type="PANTHER" id="PTHR30477:SF3">
    <property type="entry name" value="METAL TRANSPORT SYSTEM MEMBRANE PROTEIN CT_069-RELATED"/>
    <property type="match status" value="1"/>
</dbReference>
<dbReference type="InterPro" id="IPR036388">
    <property type="entry name" value="WH-like_DNA-bd_sf"/>
</dbReference>
<feature type="transmembrane region" description="Helical" evidence="9">
    <location>
        <begin position="223"/>
        <end position="244"/>
    </location>
</feature>
<evidence type="ECO:0000256" key="2">
    <source>
        <dbReference type="ARBA" id="ARBA00008034"/>
    </source>
</evidence>
<feature type="transmembrane region" description="Helical" evidence="9">
    <location>
        <begin position="33"/>
        <end position="54"/>
    </location>
</feature>
<dbReference type="InterPro" id="IPR001626">
    <property type="entry name" value="ABC_TroCD"/>
</dbReference>
<dbReference type="Pfam" id="PF00950">
    <property type="entry name" value="ABC-3"/>
    <property type="match status" value="1"/>
</dbReference>
<feature type="domain" description="Iron dependent repressor metal binding and dimerisation" evidence="10">
    <location>
        <begin position="390"/>
        <end position="444"/>
    </location>
</feature>
<evidence type="ECO:0000256" key="6">
    <source>
        <dbReference type="ARBA" id="ARBA00022989"/>
    </source>
</evidence>
<dbReference type="AlphaFoldDB" id="A0A517QZ94"/>
<dbReference type="RefSeq" id="WP_145363122.1">
    <property type="nucleotide sequence ID" value="NZ_CP036268.1"/>
</dbReference>
<dbReference type="EMBL" id="CP036268">
    <property type="protein sequence ID" value="QDT36966.1"/>
    <property type="molecule type" value="Genomic_DNA"/>
</dbReference>
<dbReference type="CDD" id="cd06550">
    <property type="entry name" value="TM_ABC_iron-siderophores_like"/>
    <property type="match status" value="1"/>
</dbReference>
<comment type="similarity">
    <text evidence="2 8">Belongs to the ABC-3 integral membrane protein family.</text>
</comment>
<accession>A0A517QZ94</accession>
<reference evidence="11 12" key="1">
    <citation type="submission" date="2019-02" db="EMBL/GenBank/DDBJ databases">
        <title>Deep-cultivation of Planctomycetes and their phenomic and genomic characterization uncovers novel biology.</title>
        <authorList>
            <person name="Wiegand S."/>
            <person name="Jogler M."/>
            <person name="Boedeker C."/>
            <person name="Pinto D."/>
            <person name="Vollmers J."/>
            <person name="Rivas-Marin E."/>
            <person name="Kohn T."/>
            <person name="Peeters S.H."/>
            <person name="Heuer A."/>
            <person name="Rast P."/>
            <person name="Oberbeckmann S."/>
            <person name="Bunk B."/>
            <person name="Jeske O."/>
            <person name="Meyerdierks A."/>
            <person name="Storesund J.E."/>
            <person name="Kallscheuer N."/>
            <person name="Luecker S."/>
            <person name="Lage O.M."/>
            <person name="Pohl T."/>
            <person name="Merkel B.J."/>
            <person name="Hornburger P."/>
            <person name="Mueller R.-W."/>
            <person name="Bruemmer F."/>
            <person name="Labrenz M."/>
            <person name="Spormann A.M."/>
            <person name="Op den Camp H."/>
            <person name="Overmann J."/>
            <person name="Amann R."/>
            <person name="Jetten M.S.M."/>
            <person name="Mascher T."/>
            <person name="Medema M.H."/>
            <person name="Devos D.P."/>
            <person name="Kaster A.-K."/>
            <person name="Ovreas L."/>
            <person name="Rohde M."/>
            <person name="Galperin M.Y."/>
            <person name="Jogler C."/>
        </authorList>
    </citation>
    <scope>NUCLEOTIDE SEQUENCE [LARGE SCALE GENOMIC DNA]</scope>
    <source>
        <strain evidence="11 12">Pan189</strain>
    </source>
</reference>
<evidence type="ECO:0000256" key="5">
    <source>
        <dbReference type="ARBA" id="ARBA00022692"/>
    </source>
</evidence>
<dbReference type="InterPro" id="IPR001367">
    <property type="entry name" value="Fe_dep_repressor"/>
</dbReference>
<dbReference type="GO" id="GO:0043190">
    <property type="term" value="C:ATP-binding cassette (ABC) transporter complex"/>
    <property type="evidence" value="ECO:0007669"/>
    <property type="project" value="InterPro"/>
</dbReference>
<dbReference type="InterPro" id="IPR036421">
    <property type="entry name" value="Fe_dep_repressor_sf"/>
</dbReference>
<keyword evidence="5 8" id="KW-0812">Transmembrane</keyword>
<feature type="transmembrane region" description="Helical" evidence="9">
    <location>
        <begin position="256"/>
        <end position="276"/>
    </location>
</feature>
<keyword evidence="3 8" id="KW-0813">Transport</keyword>
<keyword evidence="12" id="KW-1185">Reference proteome</keyword>
<feature type="transmembrane region" description="Helical" evidence="9">
    <location>
        <begin position="282"/>
        <end position="300"/>
    </location>
</feature>
<name>A0A517QZ94_9PLAN</name>
<keyword evidence="4" id="KW-1003">Cell membrane</keyword>
<dbReference type="Gene3D" id="1.10.10.10">
    <property type="entry name" value="Winged helix-like DNA-binding domain superfamily/Winged helix DNA-binding domain"/>
    <property type="match status" value="1"/>
</dbReference>
<feature type="transmembrane region" description="Helical" evidence="9">
    <location>
        <begin position="197"/>
        <end position="217"/>
    </location>
</feature>
<dbReference type="GO" id="GO:0046983">
    <property type="term" value="F:protein dimerization activity"/>
    <property type="evidence" value="ECO:0007669"/>
    <property type="project" value="InterPro"/>
</dbReference>
<evidence type="ECO:0000256" key="3">
    <source>
        <dbReference type="ARBA" id="ARBA00022448"/>
    </source>
</evidence>
<evidence type="ECO:0000256" key="9">
    <source>
        <dbReference type="SAM" id="Phobius"/>
    </source>
</evidence>
<evidence type="ECO:0000256" key="4">
    <source>
        <dbReference type="ARBA" id="ARBA00022475"/>
    </source>
</evidence>
<dbReference type="InterPro" id="IPR037294">
    <property type="entry name" value="ABC_BtuC-like"/>
</dbReference>
<dbReference type="PANTHER" id="PTHR30477">
    <property type="entry name" value="ABC-TRANSPORTER METAL-BINDING PROTEIN"/>
    <property type="match status" value="1"/>
</dbReference>
<protein>
    <submittedName>
        <fullName evidence="11">Manganese transport system membrane protein MntB</fullName>
    </submittedName>
</protein>
<dbReference type="GO" id="GO:0055085">
    <property type="term" value="P:transmembrane transport"/>
    <property type="evidence" value="ECO:0007669"/>
    <property type="project" value="InterPro"/>
</dbReference>
<evidence type="ECO:0000313" key="12">
    <source>
        <dbReference type="Proteomes" id="UP000317318"/>
    </source>
</evidence>
<dbReference type="SUPFAM" id="SSF81345">
    <property type="entry name" value="ABC transporter involved in vitamin B12 uptake, BtuC"/>
    <property type="match status" value="1"/>
</dbReference>
<dbReference type="SUPFAM" id="SSF47979">
    <property type="entry name" value="Iron-dependent repressor protein, dimerization domain"/>
    <property type="match status" value="1"/>
</dbReference>
<evidence type="ECO:0000256" key="8">
    <source>
        <dbReference type="RuleBase" id="RU003943"/>
    </source>
</evidence>
<gene>
    <name evidence="11" type="primary">mntB_2</name>
    <name evidence="11" type="ORF">Pan189_13300</name>
</gene>
<dbReference type="InterPro" id="IPR022689">
    <property type="entry name" value="Iron_dep_repressor"/>
</dbReference>